<dbReference type="EC" id="5.1.3.15" evidence="4"/>
<evidence type="ECO:0000256" key="3">
    <source>
        <dbReference type="ARBA" id="ARBA00023235"/>
    </source>
</evidence>
<reference evidence="6 7" key="1">
    <citation type="submission" date="2019-02" db="EMBL/GenBank/DDBJ databases">
        <title>Deep-cultivation of Planctomycetes and their phenomic and genomic characterization uncovers novel biology.</title>
        <authorList>
            <person name="Wiegand S."/>
            <person name="Jogler M."/>
            <person name="Boedeker C."/>
            <person name="Pinto D."/>
            <person name="Vollmers J."/>
            <person name="Rivas-Marin E."/>
            <person name="Kohn T."/>
            <person name="Peeters S.H."/>
            <person name="Heuer A."/>
            <person name="Rast P."/>
            <person name="Oberbeckmann S."/>
            <person name="Bunk B."/>
            <person name="Jeske O."/>
            <person name="Meyerdierks A."/>
            <person name="Storesund J.E."/>
            <person name="Kallscheuer N."/>
            <person name="Luecker S."/>
            <person name="Lage O.M."/>
            <person name="Pohl T."/>
            <person name="Merkel B.J."/>
            <person name="Hornburger P."/>
            <person name="Mueller R.-W."/>
            <person name="Bruemmer F."/>
            <person name="Labrenz M."/>
            <person name="Spormann A.M."/>
            <person name="Op Den Camp H."/>
            <person name="Overmann J."/>
            <person name="Amann R."/>
            <person name="Jetten M.S.M."/>
            <person name="Mascher T."/>
            <person name="Medema M.H."/>
            <person name="Devos D.P."/>
            <person name="Kaster A.-K."/>
            <person name="Ovreas L."/>
            <person name="Rohde M."/>
            <person name="Galperin M.Y."/>
            <person name="Jogler C."/>
        </authorList>
    </citation>
    <scope>NUCLEOTIDE SEQUENCE [LARGE SCALE GENOMIC DNA]</scope>
    <source>
        <strain evidence="6 7">Pla52o</strain>
    </source>
</reference>
<dbReference type="PANTHER" id="PTHR11122:SF13">
    <property type="entry name" value="GLUCOSE-6-PHOSPHATE 1-EPIMERASE"/>
    <property type="match status" value="1"/>
</dbReference>
<dbReference type="CDD" id="cd09020">
    <property type="entry name" value="D-hex-6-P-epi_like"/>
    <property type="match status" value="1"/>
</dbReference>
<keyword evidence="3 4" id="KW-0413">Isomerase</keyword>
<dbReference type="OrthoDB" id="9790727at2"/>
<name>A0A5C6C083_9BACT</name>
<sequence length="307" mass="33891">MIGRSSHFFLASFMQSILDQLALKFSLPGLRFELGRGRLVKAVVETDLAEGEIYLYGAHLTHFQPAGEAGVLWMSDESVFEVGKPIRGGVPICFPWFGPHPTDPAAPLHGDARIRHWDLEAAEIDGDGVVILTLATSIDDFTLTYQVTFGRSLAILFRVELSKHANGSVSFEEALHTYCSVQDIQQALIEGLESASYADKVDGMKRKPATDESIHFTGECDRIYFTAAADCILHDTAMRRSIKIRKSNSQCTVVWNPWIDKSVAMRDFGDDEWQSMVCIETANVAPHSIELKPGGSHVMTAEISVVS</sequence>
<dbReference type="InterPro" id="IPR025532">
    <property type="entry name" value="G6P_1-epimerase"/>
</dbReference>
<evidence type="ECO:0000256" key="4">
    <source>
        <dbReference type="PIRNR" id="PIRNR016020"/>
    </source>
</evidence>
<comment type="caution">
    <text evidence="6">The sequence shown here is derived from an EMBL/GenBank/DDBJ whole genome shotgun (WGS) entry which is preliminary data.</text>
</comment>
<evidence type="ECO:0000256" key="5">
    <source>
        <dbReference type="PIRSR" id="PIRSR016020-1"/>
    </source>
</evidence>
<keyword evidence="7" id="KW-1185">Reference proteome</keyword>
<gene>
    <name evidence="6" type="primary">yeaD</name>
    <name evidence="6" type="ORF">Pla52o_50680</name>
</gene>
<proteinExistence type="inferred from homology"/>
<dbReference type="GO" id="GO:0005737">
    <property type="term" value="C:cytoplasm"/>
    <property type="evidence" value="ECO:0007669"/>
    <property type="project" value="TreeGrafter"/>
</dbReference>
<dbReference type="Gene3D" id="2.70.98.10">
    <property type="match status" value="1"/>
</dbReference>
<dbReference type="AlphaFoldDB" id="A0A5C6C083"/>
<feature type="active site" evidence="5">
    <location>
        <position position="176"/>
    </location>
</feature>
<feature type="active site" evidence="5">
    <location>
        <position position="280"/>
    </location>
</feature>
<dbReference type="EMBL" id="SJPT01000011">
    <property type="protein sequence ID" value="TWU17512.1"/>
    <property type="molecule type" value="Genomic_DNA"/>
</dbReference>
<dbReference type="InterPro" id="IPR014718">
    <property type="entry name" value="GH-type_carb-bd"/>
</dbReference>
<dbReference type="Pfam" id="PF01263">
    <property type="entry name" value="Aldose_epim"/>
    <property type="match status" value="1"/>
</dbReference>
<dbReference type="GO" id="GO:0047938">
    <property type="term" value="F:glucose-6-phosphate 1-epimerase activity"/>
    <property type="evidence" value="ECO:0007669"/>
    <property type="project" value="UniProtKB-UniRule"/>
</dbReference>
<accession>A0A5C6C083</accession>
<comment type="catalytic activity">
    <reaction evidence="1">
        <text>alpha-D-glucose 6-phosphate = beta-D-glucose 6-phosphate</text>
        <dbReference type="Rhea" id="RHEA:16249"/>
        <dbReference type="ChEBI" id="CHEBI:58225"/>
        <dbReference type="ChEBI" id="CHEBI:58247"/>
        <dbReference type="EC" id="5.1.3.15"/>
    </reaction>
</comment>
<evidence type="ECO:0000313" key="6">
    <source>
        <dbReference type="EMBL" id="TWU17512.1"/>
    </source>
</evidence>
<evidence type="ECO:0000256" key="1">
    <source>
        <dbReference type="ARBA" id="ARBA00001096"/>
    </source>
</evidence>
<organism evidence="6 7">
    <name type="scientific">Novipirellula galeiformis</name>
    <dbReference type="NCBI Taxonomy" id="2528004"/>
    <lineage>
        <taxon>Bacteria</taxon>
        <taxon>Pseudomonadati</taxon>
        <taxon>Planctomycetota</taxon>
        <taxon>Planctomycetia</taxon>
        <taxon>Pirellulales</taxon>
        <taxon>Pirellulaceae</taxon>
        <taxon>Novipirellula</taxon>
    </lineage>
</organism>
<comment type="similarity">
    <text evidence="2 4">Belongs to the glucose-6-phosphate 1-epimerase family.</text>
</comment>
<dbReference type="SUPFAM" id="SSF74650">
    <property type="entry name" value="Galactose mutarotase-like"/>
    <property type="match status" value="1"/>
</dbReference>
<dbReference type="PANTHER" id="PTHR11122">
    <property type="entry name" value="APOSPORY-ASSOCIATED PROTEIN C-RELATED"/>
    <property type="match status" value="1"/>
</dbReference>
<dbReference type="Proteomes" id="UP000316304">
    <property type="component" value="Unassembled WGS sequence"/>
</dbReference>
<dbReference type="InterPro" id="IPR011013">
    <property type="entry name" value="Gal_mutarotase_sf_dom"/>
</dbReference>
<protein>
    <recommendedName>
        <fullName evidence="4">Putative glucose-6-phosphate 1-epimerase</fullName>
        <ecNumber evidence="4">5.1.3.15</ecNumber>
    </recommendedName>
</protein>
<dbReference type="InterPro" id="IPR008183">
    <property type="entry name" value="Aldose_1/G6P_1-epimerase"/>
</dbReference>
<dbReference type="PIRSF" id="PIRSF016020">
    <property type="entry name" value="PHexose_mutarotase"/>
    <property type="match status" value="1"/>
</dbReference>
<dbReference type="GO" id="GO:0005975">
    <property type="term" value="P:carbohydrate metabolic process"/>
    <property type="evidence" value="ECO:0007669"/>
    <property type="project" value="InterPro"/>
</dbReference>
<evidence type="ECO:0000313" key="7">
    <source>
        <dbReference type="Proteomes" id="UP000316304"/>
    </source>
</evidence>
<evidence type="ECO:0000256" key="2">
    <source>
        <dbReference type="ARBA" id="ARBA00005866"/>
    </source>
</evidence>
<dbReference type="GO" id="GO:0030246">
    <property type="term" value="F:carbohydrate binding"/>
    <property type="evidence" value="ECO:0007669"/>
    <property type="project" value="UniProtKB-UniRule"/>
</dbReference>